<dbReference type="AlphaFoldDB" id="A0A918P3T3"/>
<feature type="compositionally biased region" description="Polar residues" evidence="1">
    <location>
        <begin position="338"/>
        <end position="350"/>
    </location>
</feature>
<feature type="region of interest" description="Disordered" evidence="1">
    <location>
        <begin position="366"/>
        <end position="417"/>
    </location>
</feature>
<accession>A0A918P3T3</accession>
<reference evidence="2" key="1">
    <citation type="journal article" date="2014" name="Int. J. Syst. Evol. Microbiol.">
        <title>Complete genome sequence of Corynebacterium casei LMG S-19264T (=DSM 44701T), isolated from a smear-ripened cheese.</title>
        <authorList>
            <consortium name="US DOE Joint Genome Institute (JGI-PGF)"/>
            <person name="Walter F."/>
            <person name="Albersmeier A."/>
            <person name="Kalinowski J."/>
            <person name="Ruckert C."/>
        </authorList>
    </citation>
    <scope>NUCLEOTIDE SEQUENCE</scope>
    <source>
        <strain evidence="2">KCTC 32182</strain>
    </source>
</reference>
<reference evidence="2" key="2">
    <citation type="submission" date="2020-09" db="EMBL/GenBank/DDBJ databases">
        <authorList>
            <person name="Sun Q."/>
            <person name="Kim S."/>
        </authorList>
    </citation>
    <scope>NUCLEOTIDE SEQUENCE</scope>
    <source>
        <strain evidence="2">KCTC 32182</strain>
    </source>
</reference>
<comment type="caution">
    <text evidence="2">The sequence shown here is derived from an EMBL/GenBank/DDBJ whole genome shotgun (WGS) entry which is preliminary data.</text>
</comment>
<evidence type="ECO:0000313" key="3">
    <source>
        <dbReference type="Proteomes" id="UP000645257"/>
    </source>
</evidence>
<protein>
    <submittedName>
        <fullName evidence="2">Uncharacterized protein</fullName>
    </submittedName>
</protein>
<keyword evidence="3" id="KW-1185">Reference proteome</keyword>
<proteinExistence type="predicted"/>
<feature type="compositionally biased region" description="Low complexity" evidence="1">
    <location>
        <begin position="108"/>
        <end position="128"/>
    </location>
</feature>
<feature type="compositionally biased region" description="Low complexity" evidence="1">
    <location>
        <begin position="182"/>
        <end position="199"/>
    </location>
</feature>
<feature type="region of interest" description="Disordered" evidence="1">
    <location>
        <begin position="529"/>
        <end position="559"/>
    </location>
</feature>
<name>A0A918P3T3_9NEIS</name>
<evidence type="ECO:0000313" key="2">
    <source>
        <dbReference type="EMBL" id="GGY19171.1"/>
    </source>
</evidence>
<feature type="region of interest" description="Disordered" evidence="1">
    <location>
        <begin position="106"/>
        <end position="352"/>
    </location>
</feature>
<gene>
    <name evidence="2" type="ORF">GCM10011289_23310</name>
</gene>
<dbReference type="Proteomes" id="UP000645257">
    <property type="component" value="Unassembled WGS sequence"/>
</dbReference>
<sequence>MTEPQMPFDPAKKPEQEFPELPVLTDIVDAIEVPAFDFSTELDDLARAVPEGDSPQELDIPPDLLLEDVVDLGPEPRDDGSLDFSKLPSLDLEVAVTEEMSLDELLGDENAAAGEGAAEPPAAPDAAAVPTLEENEPEMPLASAWAEESVAEPAGADAEPTLTPDTDAVPTLAVDEADMPLSSAWAEESAAEQADAEPSLTPDTAAVPTLEENEPEMPLASAWAEESVAEPAGADAEPSLTPGTAAVPALGVDEADMPLSSAWAEESVAEQADAEPSLTPDTAAVPTLEENEPEMPLASAWAEESVAEQADAEPSLTPDTDAVPTLVAEEPIAPIENLQATTQPVGTPSMQEDAPLSAEMDLDLPCVDETPFGEDISGQGSAPDAKTANAEPEGERPAPVDDDFPIDLTPAGAALAQPAPAPFQSISLSSLPRGVLGGELSRTTDRESLLQAARDTLAEELHFAKLKAAASSPAPLQEEPASPEASALFAQPMDDVASAMPFANSRYAEQIKAAEARLAEELRLAEQRRLAEETARAQAPAEPSPPEVAEEVAPPPSAERHTVSVIKVAGVAAASAQAGVPSSGTGRTPIALVNENVLIDSLYQRILPHMKVELSLWLQDALEAHAKQMMANVMHQFKEDYEMLFSDTLRESLRQAVSDLGREDRPRIEE</sequence>
<evidence type="ECO:0000256" key="1">
    <source>
        <dbReference type="SAM" id="MobiDB-lite"/>
    </source>
</evidence>
<dbReference type="RefSeq" id="WP_189534486.1">
    <property type="nucleotide sequence ID" value="NZ_BMYX01000013.1"/>
</dbReference>
<organism evidence="2 3">
    <name type="scientific">Paludibacterium paludis</name>
    <dbReference type="NCBI Taxonomy" id="1225769"/>
    <lineage>
        <taxon>Bacteria</taxon>
        <taxon>Pseudomonadati</taxon>
        <taxon>Pseudomonadota</taxon>
        <taxon>Betaproteobacteria</taxon>
        <taxon>Neisseriales</taxon>
        <taxon>Chromobacteriaceae</taxon>
        <taxon>Paludibacterium</taxon>
    </lineage>
</organism>
<dbReference type="EMBL" id="BMYX01000013">
    <property type="protein sequence ID" value="GGY19171.1"/>
    <property type="molecule type" value="Genomic_DNA"/>
</dbReference>